<comment type="caution">
    <text evidence="2">The sequence shown here is derived from an EMBL/GenBank/DDBJ whole genome shotgun (WGS) entry which is preliminary data.</text>
</comment>
<accession>A0ABT9AGT6</accession>
<keyword evidence="1" id="KW-0732">Signal</keyword>
<evidence type="ECO:0000256" key="1">
    <source>
        <dbReference type="SAM" id="SignalP"/>
    </source>
</evidence>
<organism evidence="2 3">
    <name type="scientific">Hymenobacter mellowenesis</name>
    <dbReference type="NCBI Taxonomy" id="3063995"/>
    <lineage>
        <taxon>Bacteria</taxon>
        <taxon>Pseudomonadati</taxon>
        <taxon>Bacteroidota</taxon>
        <taxon>Cytophagia</taxon>
        <taxon>Cytophagales</taxon>
        <taxon>Hymenobacteraceae</taxon>
        <taxon>Hymenobacter</taxon>
    </lineage>
</organism>
<sequence>MYKILLVLSCWLSLVFVANAQKQQPVVLPTASVANKLKQLLPAGEVQVAVMDSIQMPPRYGVLMQKFMAAARANPEWFLEQQNKAAAPGGIPVAYDKRLGMTEPEFRELQTLMEKPEFKAVATYTGRLMVTHKDNAIHFTGMGKLAVLNEVWIDLGRNEVHMANYVLPYSEEISVDNAQNAFQSAWSASKWELAEPAGETYENMNMEKLRSMTMTLFQFNVGKLAATGKTFLKIKGSKIDKGEKKFSFDSPFFFQ</sequence>
<feature type="chain" id="PRO_5047413949" evidence="1">
    <location>
        <begin position="21"/>
        <end position="255"/>
    </location>
</feature>
<feature type="signal peptide" evidence="1">
    <location>
        <begin position="1"/>
        <end position="20"/>
    </location>
</feature>
<proteinExistence type="predicted"/>
<evidence type="ECO:0000313" key="2">
    <source>
        <dbReference type="EMBL" id="MDO7849086.1"/>
    </source>
</evidence>
<reference evidence="2" key="1">
    <citation type="submission" date="2023-07" db="EMBL/GenBank/DDBJ databases">
        <authorList>
            <person name="Kim M.K."/>
        </authorList>
    </citation>
    <scope>NUCLEOTIDE SEQUENCE</scope>
    <source>
        <strain evidence="2">M29</strain>
    </source>
</reference>
<dbReference type="Proteomes" id="UP001167796">
    <property type="component" value="Unassembled WGS sequence"/>
</dbReference>
<evidence type="ECO:0000313" key="3">
    <source>
        <dbReference type="Proteomes" id="UP001167796"/>
    </source>
</evidence>
<name>A0ABT9AGT6_9BACT</name>
<keyword evidence="3" id="KW-1185">Reference proteome</keyword>
<protein>
    <submittedName>
        <fullName evidence="2">Uncharacterized protein</fullName>
    </submittedName>
</protein>
<dbReference type="EMBL" id="JAUQSX010000014">
    <property type="protein sequence ID" value="MDO7849086.1"/>
    <property type="molecule type" value="Genomic_DNA"/>
</dbReference>
<dbReference type="RefSeq" id="WP_305013755.1">
    <property type="nucleotide sequence ID" value="NZ_JAUQSX010000014.1"/>
</dbReference>
<gene>
    <name evidence="2" type="ORF">Q5H92_22170</name>
</gene>